<dbReference type="GO" id="GO:0005524">
    <property type="term" value="F:ATP binding"/>
    <property type="evidence" value="ECO:0007669"/>
    <property type="project" value="UniProtKB-KW"/>
</dbReference>
<evidence type="ECO:0000256" key="2">
    <source>
        <dbReference type="ARBA" id="ARBA00022801"/>
    </source>
</evidence>
<dbReference type="GO" id="GO:0009134">
    <property type="term" value="P:nucleoside diphosphate catabolic process"/>
    <property type="evidence" value="ECO:0007669"/>
    <property type="project" value="TreeGrafter"/>
</dbReference>
<dbReference type="Gene3D" id="3.30.420.150">
    <property type="entry name" value="Exopolyphosphatase. Domain 2"/>
    <property type="match status" value="1"/>
</dbReference>
<sequence length="452" mass="50432">MKGKKKVPVSPYAMLRKSAKSSQPNPWARLLFALTGMLFAMLVVLVPEPTWQTLIDKLTATTSLSPLEPEYVYSLMVDAGSTGSRIHVYQFKSVDATLEFHDEVLFKQTIPGLSAYDPVSAAKSLDVLLDAAVEAVPKHQQAWTPVAIKATAGLRLLGQEQSEAILDAVYDRLSQRYPFRIVGGRQHGVTIMDGKDEAVYAWITVNSLLSRLGTNETAAIFDLGGGSTQIVFEPAHWDQSLQTTTSEQHRFVLNHDGHAHTLYQHSYLGYGLMEARKLVHQRLLENALDPQEQRHHPCLPHGLAWTHKDDAFLGIGHLEDCKAVIDDILNKDAQCHVSPCSFDGVHQPTLATAFPTGPIFIFSYFFDRTQPLGLPAQFKLPQLESLMTSVCSGDYLASVLDPDLRFELLDRPEWCLDLTYIYRLLSFGYEIPSDRPIQVAKKIDGIETGWCL</sequence>
<keyword evidence="6" id="KW-0067">ATP-binding</keyword>
<evidence type="ECO:0000256" key="3">
    <source>
        <dbReference type="ARBA" id="ARBA00037742"/>
    </source>
</evidence>
<dbReference type="GO" id="GO:0004382">
    <property type="term" value="F:GDP phosphatase activity"/>
    <property type="evidence" value="ECO:0007669"/>
    <property type="project" value="UniProtKB-EC"/>
</dbReference>
<evidence type="ECO:0000256" key="1">
    <source>
        <dbReference type="ARBA" id="ARBA00009283"/>
    </source>
</evidence>
<accession>A0A1X2G3C9</accession>
<dbReference type="GO" id="GO:0005794">
    <property type="term" value="C:Golgi apparatus"/>
    <property type="evidence" value="ECO:0007669"/>
    <property type="project" value="TreeGrafter"/>
</dbReference>
<dbReference type="PANTHER" id="PTHR11782:SF83">
    <property type="entry name" value="GUANOSINE-DIPHOSPHATASE"/>
    <property type="match status" value="1"/>
</dbReference>
<dbReference type="Proteomes" id="UP000242146">
    <property type="component" value="Unassembled WGS sequence"/>
</dbReference>
<dbReference type="Gene3D" id="3.30.420.40">
    <property type="match status" value="1"/>
</dbReference>
<comment type="similarity">
    <text evidence="1">Belongs to the GDA1/CD39 NTPase family.</text>
</comment>
<feature type="active site" description="Proton acceptor" evidence="5">
    <location>
        <position position="197"/>
    </location>
</feature>
<evidence type="ECO:0000313" key="8">
    <source>
        <dbReference type="Proteomes" id="UP000242146"/>
    </source>
</evidence>
<dbReference type="Pfam" id="PF01150">
    <property type="entry name" value="GDA1_CD39"/>
    <property type="match status" value="1"/>
</dbReference>
<dbReference type="GO" id="GO:0006487">
    <property type="term" value="P:protein N-linked glycosylation"/>
    <property type="evidence" value="ECO:0007669"/>
    <property type="project" value="TreeGrafter"/>
</dbReference>
<dbReference type="OrthoDB" id="6372431at2759"/>
<name>A0A1X2G3C9_9FUNG</name>
<evidence type="ECO:0000256" key="6">
    <source>
        <dbReference type="PIRSR" id="PIRSR600407-2"/>
    </source>
</evidence>
<dbReference type="GO" id="GO:0045134">
    <property type="term" value="F:UDP phosphatase activity"/>
    <property type="evidence" value="ECO:0007669"/>
    <property type="project" value="TreeGrafter"/>
</dbReference>
<dbReference type="EC" id="3.6.1.42" evidence="4"/>
<feature type="non-terminal residue" evidence="7">
    <location>
        <position position="452"/>
    </location>
</feature>
<reference evidence="7 8" key="1">
    <citation type="submission" date="2016-07" db="EMBL/GenBank/DDBJ databases">
        <title>Pervasive Adenine N6-methylation of Active Genes in Fungi.</title>
        <authorList>
            <consortium name="DOE Joint Genome Institute"/>
            <person name="Mondo S.J."/>
            <person name="Dannebaum R.O."/>
            <person name="Kuo R.C."/>
            <person name="Labutti K."/>
            <person name="Haridas S."/>
            <person name="Kuo A."/>
            <person name="Salamov A."/>
            <person name="Ahrendt S.R."/>
            <person name="Lipzen A."/>
            <person name="Sullivan W."/>
            <person name="Andreopoulos W.B."/>
            <person name="Clum A."/>
            <person name="Lindquist E."/>
            <person name="Daum C."/>
            <person name="Ramamoorthy G.K."/>
            <person name="Gryganskyi A."/>
            <person name="Culley D."/>
            <person name="Magnuson J.K."/>
            <person name="James T.Y."/>
            <person name="O'Malley M.A."/>
            <person name="Stajich J.E."/>
            <person name="Spatafora J.W."/>
            <person name="Visel A."/>
            <person name="Grigoriev I.V."/>
        </authorList>
    </citation>
    <scope>NUCLEOTIDE SEQUENCE [LARGE SCALE GENOMIC DNA]</scope>
    <source>
        <strain evidence="7 8">NRRL 3301</strain>
    </source>
</reference>
<evidence type="ECO:0000256" key="5">
    <source>
        <dbReference type="PIRSR" id="PIRSR600407-1"/>
    </source>
</evidence>
<dbReference type="GO" id="GO:0016020">
    <property type="term" value="C:membrane"/>
    <property type="evidence" value="ECO:0007669"/>
    <property type="project" value="TreeGrafter"/>
</dbReference>
<dbReference type="PANTHER" id="PTHR11782">
    <property type="entry name" value="ADENOSINE/GUANOSINE DIPHOSPHATASE"/>
    <property type="match status" value="1"/>
</dbReference>
<protein>
    <recommendedName>
        <fullName evidence="4">guanosine-diphosphatase</fullName>
        <ecNumber evidence="4">3.6.1.42</ecNumber>
    </recommendedName>
</protein>
<dbReference type="STRING" id="101127.A0A1X2G3C9"/>
<keyword evidence="6" id="KW-0547">Nucleotide-binding</keyword>
<gene>
    <name evidence="7" type="ORF">DM01DRAFT_1340644</name>
</gene>
<dbReference type="InterPro" id="IPR000407">
    <property type="entry name" value="GDA1_CD39_NTPase"/>
</dbReference>
<keyword evidence="8" id="KW-1185">Reference proteome</keyword>
<dbReference type="EMBL" id="MCGT01000053">
    <property type="protein sequence ID" value="ORX43688.1"/>
    <property type="molecule type" value="Genomic_DNA"/>
</dbReference>
<keyword evidence="2" id="KW-0378">Hydrolase</keyword>
<dbReference type="GO" id="GO:0017111">
    <property type="term" value="F:ribonucleoside triphosphate phosphatase activity"/>
    <property type="evidence" value="ECO:0007669"/>
    <property type="project" value="TreeGrafter"/>
</dbReference>
<feature type="binding site" evidence="6">
    <location>
        <begin position="225"/>
        <end position="229"/>
    </location>
    <ligand>
        <name>ATP</name>
        <dbReference type="ChEBI" id="CHEBI:30616"/>
    </ligand>
</feature>
<evidence type="ECO:0000313" key="7">
    <source>
        <dbReference type="EMBL" id="ORX43688.1"/>
    </source>
</evidence>
<dbReference type="AlphaFoldDB" id="A0A1X2G3C9"/>
<evidence type="ECO:0000256" key="4">
    <source>
        <dbReference type="ARBA" id="ARBA00038903"/>
    </source>
</evidence>
<organism evidence="7 8">
    <name type="scientific">Hesseltinella vesiculosa</name>
    <dbReference type="NCBI Taxonomy" id="101127"/>
    <lineage>
        <taxon>Eukaryota</taxon>
        <taxon>Fungi</taxon>
        <taxon>Fungi incertae sedis</taxon>
        <taxon>Mucoromycota</taxon>
        <taxon>Mucoromycotina</taxon>
        <taxon>Mucoromycetes</taxon>
        <taxon>Mucorales</taxon>
        <taxon>Cunninghamellaceae</taxon>
        <taxon>Hesseltinella</taxon>
    </lineage>
</organism>
<comment type="caution">
    <text evidence="7">The sequence shown here is derived from an EMBL/GenBank/DDBJ whole genome shotgun (WGS) entry which is preliminary data.</text>
</comment>
<comment type="function">
    <text evidence="3">After transfer of sugars to endogenous macromolecular acceptors, the enzyme converts nucleoside diphosphates to nucleoside monophosphates which in turn exit the Golgi lumen in a coupled antiporter reaction, allowing entry of additional nucleotide sugar from the cytosol.</text>
</comment>
<proteinExistence type="inferred from homology"/>